<feature type="coiled-coil region" evidence="1">
    <location>
        <begin position="474"/>
        <end position="539"/>
    </location>
</feature>
<dbReference type="Proteomes" id="UP000729402">
    <property type="component" value="Unassembled WGS sequence"/>
</dbReference>
<dbReference type="GO" id="GO:0007076">
    <property type="term" value="P:mitotic chromosome condensation"/>
    <property type="evidence" value="ECO:0007669"/>
    <property type="project" value="TreeGrafter"/>
</dbReference>
<comment type="caution">
    <text evidence="3">The sequence shown here is derived from an EMBL/GenBank/DDBJ whole genome shotgun (WGS) entry which is preliminary data.</text>
</comment>
<dbReference type="GO" id="GO:0003682">
    <property type="term" value="F:chromatin binding"/>
    <property type="evidence" value="ECO:0007669"/>
    <property type="project" value="TreeGrafter"/>
</dbReference>
<evidence type="ECO:0000313" key="4">
    <source>
        <dbReference type="Proteomes" id="UP000729402"/>
    </source>
</evidence>
<feature type="region of interest" description="Disordered" evidence="2">
    <location>
        <begin position="137"/>
        <end position="176"/>
    </location>
</feature>
<feature type="coiled-coil region" evidence="1">
    <location>
        <begin position="361"/>
        <end position="430"/>
    </location>
</feature>
<feature type="compositionally biased region" description="Basic and acidic residues" evidence="2">
    <location>
        <begin position="137"/>
        <end position="146"/>
    </location>
</feature>
<name>A0A8J5R4L1_ZIZPA</name>
<dbReference type="GO" id="GO:0000785">
    <property type="term" value="C:chromatin"/>
    <property type="evidence" value="ECO:0007669"/>
    <property type="project" value="TreeGrafter"/>
</dbReference>
<feature type="region of interest" description="Disordered" evidence="2">
    <location>
        <begin position="746"/>
        <end position="806"/>
    </location>
</feature>
<evidence type="ECO:0000256" key="2">
    <source>
        <dbReference type="SAM" id="MobiDB-lite"/>
    </source>
</evidence>
<proteinExistence type="predicted"/>
<gene>
    <name evidence="3" type="ORF">GUJ93_ZPchr0008g11394</name>
</gene>
<feature type="compositionally biased region" description="Polar residues" evidence="2">
    <location>
        <begin position="756"/>
        <end position="771"/>
    </location>
</feature>
<dbReference type="GO" id="GO:0000796">
    <property type="term" value="C:condensin complex"/>
    <property type="evidence" value="ECO:0007669"/>
    <property type="project" value="TreeGrafter"/>
</dbReference>
<reference evidence="3" key="2">
    <citation type="submission" date="2021-02" db="EMBL/GenBank/DDBJ databases">
        <authorList>
            <person name="Kimball J.A."/>
            <person name="Haas M.W."/>
            <person name="Macchietto M."/>
            <person name="Kono T."/>
            <person name="Duquette J."/>
            <person name="Shao M."/>
        </authorList>
    </citation>
    <scope>NUCLEOTIDE SEQUENCE</scope>
    <source>
        <tissue evidence="3">Fresh leaf tissue</tissue>
    </source>
</reference>
<dbReference type="PANTHER" id="PTHR43941:SF5">
    <property type="entry name" value="ELKS_RAB6-INTERACTING_CAST FAMILY PROTEIN"/>
    <property type="match status" value="1"/>
</dbReference>
<dbReference type="OrthoDB" id="10255522at2759"/>
<reference evidence="3" key="1">
    <citation type="journal article" date="2021" name="bioRxiv">
        <title>Whole Genome Assembly and Annotation of Northern Wild Rice, Zizania palustris L., Supports a Whole Genome Duplication in the Zizania Genus.</title>
        <authorList>
            <person name="Haas M."/>
            <person name="Kono T."/>
            <person name="Macchietto M."/>
            <person name="Millas R."/>
            <person name="McGilp L."/>
            <person name="Shao M."/>
            <person name="Duquette J."/>
            <person name="Hirsch C.N."/>
            <person name="Kimball J."/>
        </authorList>
    </citation>
    <scope>NUCLEOTIDE SEQUENCE</scope>
    <source>
        <tissue evidence="3">Fresh leaf tissue</tissue>
    </source>
</reference>
<accession>A0A8J5R4L1</accession>
<evidence type="ECO:0000256" key="1">
    <source>
        <dbReference type="SAM" id="Coils"/>
    </source>
</evidence>
<dbReference type="EMBL" id="JAAALK010000290">
    <property type="protein sequence ID" value="KAG8045881.1"/>
    <property type="molecule type" value="Genomic_DNA"/>
</dbReference>
<keyword evidence="4" id="KW-1185">Reference proteome</keyword>
<evidence type="ECO:0008006" key="5">
    <source>
        <dbReference type="Google" id="ProtNLM"/>
    </source>
</evidence>
<protein>
    <recommendedName>
        <fullName evidence="5">MAR-binding filament-like protein 1-1</fullName>
    </recommendedName>
</protein>
<feature type="coiled-coil region" evidence="1">
    <location>
        <begin position="593"/>
        <end position="746"/>
    </location>
</feature>
<keyword evidence="1" id="KW-0175">Coiled coil</keyword>
<dbReference type="PANTHER" id="PTHR43941">
    <property type="entry name" value="STRUCTURAL MAINTENANCE OF CHROMOSOMES PROTEIN 2"/>
    <property type="match status" value="1"/>
</dbReference>
<sequence length="806" mass="89181">MGYLLVSPSPPLAFRCQSSRGCLRRARRGAGAIVASSASPDDAGPSQAAAYIVERRAVLLGVSALPLLRARESAAAVASASSGGLVTVYGISLPQGFIRRRGADSPRIDHQAQTCYKTFKIGRNTIICRPNEAILDETKDAPKPDEPQPGETQAQTPLPEASQPEPSLPVTQEQAPGNPFAGLLNAIAVIASGVLAGLYGTSQQEKKALQSVISSMENKLVENEAAISLMKENYEKRLLDQQATQKKQAMKFQEQEASLLDQLSSTKKTVTSLSEEFRREKTLAADLKDEIHRLESSIAQAREDKNVLEAKLKDKLDDVNVLQEKVSLLGQEIDNKDIRIRELSSLLSSKEADYQNLCSFSDQTKESLDLAEAKIQQLQEDVHRTRNDLASKISSIDLLNEKLQALDSAKNEAEAKLSALIKDYTDLKASSETRESHDSKLVLEKDNMIKQLGEKLSVALSNSSKDCENISVLNKELDATKALLENEAAAVKSLRDSLQSTEEALIDSRSQVAKFSEELDEANRMNQGMVLQMSKLQDEFNEMQEGLTNNLQEVESVSKALSDEMVSVKEMVHKGREEFEATSSELASVVEARDNLKKELLDVYKKLESTSQELVDERKTVATLNRELEALVKQLQVDSEARKALEADLDEATKSLDEMNRSALSLSKELEDTNSRNDILETEKEMMSKALAEQKKITTEAHENTEDAQNLISRLQTERESFEMRSRHLEEELALAKGEILRIRRQISTSRSQRTKTLPRTNASPEISQAPNEHPVNDDQKTSKIAAGSPHTAKRTTRRRKGGEST</sequence>
<feature type="coiled-coil region" evidence="1">
    <location>
        <begin position="284"/>
        <end position="325"/>
    </location>
</feature>
<organism evidence="3 4">
    <name type="scientific">Zizania palustris</name>
    <name type="common">Northern wild rice</name>
    <dbReference type="NCBI Taxonomy" id="103762"/>
    <lineage>
        <taxon>Eukaryota</taxon>
        <taxon>Viridiplantae</taxon>
        <taxon>Streptophyta</taxon>
        <taxon>Embryophyta</taxon>
        <taxon>Tracheophyta</taxon>
        <taxon>Spermatophyta</taxon>
        <taxon>Magnoliopsida</taxon>
        <taxon>Liliopsida</taxon>
        <taxon>Poales</taxon>
        <taxon>Poaceae</taxon>
        <taxon>BOP clade</taxon>
        <taxon>Oryzoideae</taxon>
        <taxon>Oryzeae</taxon>
        <taxon>Zizaniinae</taxon>
        <taxon>Zizania</taxon>
    </lineage>
</organism>
<dbReference type="AlphaFoldDB" id="A0A8J5R4L1"/>
<dbReference type="GO" id="GO:0000793">
    <property type="term" value="C:condensed chromosome"/>
    <property type="evidence" value="ECO:0007669"/>
    <property type="project" value="TreeGrafter"/>
</dbReference>
<feature type="compositionally biased region" description="Basic residues" evidence="2">
    <location>
        <begin position="792"/>
        <end position="806"/>
    </location>
</feature>
<evidence type="ECO:0000313" key="3">
    <source>
        <dbReference type="EMBL" id="KAG8045881.1"/>
    </source>
</evidence>